<keyword evidence="4" id="KW-0472">Membrane</keyword>
<name>A0ABX2CIE1_9BRAD</name>
<keyword evidence="3" id="KW-1133">Transmembrane helix</keyword>
<organism evidence="6 7">
    <name type="scientific">Bradyrhizobium aeschynomenes</name>
    <dbReference type="NCBI Taxonomy" id="2734909"/>
    <lineage>
        <taxon>Bacteria</taxon>
        <taxon>Pseudomonadati</taxon>
        <taxon>Pseudomonadota</taxon>
        <taxon>Alphaproteobacteria</taxon>
        <taxon>Hyphomicrobiales</taxon>
        <taxon>Nitrobacteraceae</taxon>
        <taxon>Bradyrhizobium</taxon>
    </lineage>
</organism>
<keyword evidence="2" id="KW-0812">Transmembrane</keyword>
<dbReference type="Proteomes" id="UP000886476">
    <property type="component" value="Unassembled WGS sequence"/>
</dbReference>
<evidence type="ECO:0000256" key="1">
    <source>
        <dbReference type="ARBA" id="ARBA00004127"/>
    </source>
</evidence>
<evidence type="ECO:0000313" key="7">
    <source>
        <dbReference type="Proteomes" id="UP000886476"/>
    </source>
</evidence>
<dbReference type="Pfam" id="PF06803">
    <property type="entry name" value="DUF1232"/>
    <property type="match status" value="1"/>
</dbReference>
<proteinExistence type="predicted"/>
<accession>A0ABX2CIE1</accession>
<evidence type="ECO:0000313" key="6">
    <source>
        <dbReference type="EMBL" id="NPU67981.1"/>
    </source>
</evidence>
<dbReference type="PIRSF" id="PIRSF031804">
    <property type="entry name" value="UCP031804"/>
    <property type="match status" value="1"/>
</dbReference>
<evidence type="ECO:0000256" key="2">
    <source>
        <dbReference type="ARBA" id="ARBA00022692"/>
    </source>
</evidence>
<comment type="subcellular location">
    <subcellularLocation>
        <location evidence="1">Endomembrane system</location>
        <topology evidence="1">Multi-pass membrane protein</topology>
    </subcellularLocation>
</comment>
<gene>
    <name evidence="6" type="ORF">HL667_23470</name>
</gene>
<feature type="domain" description="DUF1232" evidence="5">
    <location>
        <begin position="64"/>
        <end position="97"/>
    </location>
</feature>
<evidence type="ECO:0000256" key="3">
    <source>
        <dbReference type="ARBA" id="ARBA00022989"/>
    </source>
</evidence>
<comment type="caution">
    <text evidence="6">The sequence shown here is derived from an EMBL/GenBank/DDBJ whole genome shotgun (WGS) entry which is preliminary data.</text>
</comment>
<reference evidence="6" key="1">
    <citation type="submission" date="2020-05" db="EMBL/GenBank/DDBJ databases">
        <title>Nod-independent and nitrogen-fixing Bradyrhizobium aeschynomene sp. nov. isolated from nodules of Aeschynomene indica.</title>
        <authorList>
            <person name="Zhang Z."/>
        </authorList>
    </citation>
    <scope>NUCLEOTIDE SEQUENCE</scope>
    <source>
        <strain evidence="6">83012</strain>
    </source>
</reference>
<evidence type="ECO:0000259" key="5">
    <source>
        <dbReference type="Pfam" id="PF06803"/>
    </source>
</evidence>
<dbReference type="RefSeq" id="WP_172113045.1">
    <property type="nucleotide sequence ID" value="NZ_JABFDN010000008.1"/>
</dbReference>
<dbReference type="EMBL" id="JABFDN010000008">
    <property type="protein sequence ID" value="NPU67981.1"/>
    <property type="molecule type" value="Genomic_DNA"/>
</dbReference>
<evidence type="ECO:0000256" key="4">
    <source>
        <dbReference type="ARBA" id="ARBA00023136"/>
    </source>
</evidence>
<keyword evidence="7" id="KW-1185">Reference proteome</keyword>
<dbReference type="InterPro" id="IPR016983">
    <property type="entry name" value="UCP031804"/>
</dbReference>
<protein>
    <submittedName>
        <fullName evidence="6">DUF1232 domain-containing protein</fullName>
    </submittedName>
</protein>
<dbReference type="InterPro" id="IPR010652">
    <property type="entry name" value="DUF1232"/>
</dbReference>
<sequence>MAPDTTDYSVGFEPADRLARDRDSVRRRFWIKFKQVVAKIPFAADLLAAYYCAFDKETPRHVQVALLGALAYFILPFDFLPDVMPVLGFTDDAAVLATAIRMVASHITPDHRAAARAALARLEADKDVDLEQEGATGG</sequence>